<keyword evidence="2" id="KW-0378">Hydrolase</keyword>
<dbReference type="PANTHER" id="PTHR46609:SF6">
    <property type="entry name" value="EXONUCLEASE, PHAGE-TYPE_RECB, C-TERMINAL DOMAIN-CONTAINING PROTEIN-RELATED"/>
    <property type="match status" value="1"/>
</dbReference>
<keyword evidence="2" id="KW-0540">Nuclease</keyword>
<dbReference type="InterPro" id="IPR017482">
    <property type="entry name" value="Lambda-type_endonuclease"/>
</dbReference>
<reference evidence="2" key="1">
    <citation type="journal article" date="2021" name="Proc. Natl. Acad. Sci. U.S.A.">
        <title>A Catalog of Tens of Thousands of Viruses from Human Metagenomes Reveals Hidden Associations with Chronic Diseases.</title>
        <authorList>
            <person name="Tisza M.J."/>
            <person name="Buck C.B."/>
        </authorList>
    </citation>
    <scope>NUCLEOTIDE SEQUENCE</scope>
    <source>
        <strain evidence="2">CtRPk8</strain>
    </source>
</reference>
<dbReference type="PANTHER" id="PTHR46609">
    <property type="entry name" value="EXONUCLEASE, PHAGE-TYPE/RECB, C-TERMINAL DOMAIN-CONTAINING PROTEIN"/>
    <property type="match status" value="1"/>
</dbReference>
<proteinExistence type="predicted"/>
<dbReference type="Gene3D" id="3.90.320.10">
    <property type="match status" value="1"/>
</dbReference>
<dbReference type="NCBIfam" id="TIGR03033">
    <property type="entry name" value="phage_rel_nuc"/>
    <property type="match status" value="1"/>
</dbReference>
<dbReference type="Pfam" id="PF09588">
    <property type="entry name" value="YqaJ"/>
    <property type="match status" value="1"/>
</dbReference>
<organism evidence="2">
    <name type="scientific">Siphoviridae sp. ctRPk8</name>
    <dbReference type="NCBI Taxonomy" id="2827870"/>
    <lineage>
        <taxon>Viruses</taxon>
        <taxon>Duplodnaviria</taxon>
        <taxon>Heunggongvirae</taxon>
        <taxon>Uroviricota</taxon>
        <taxon>Caudoviricetes</taxon>
    </lineage>
</organism>
<sequence length="219" mass="25700">MSIIVLPETLEAWKEERKYGIGASDAGAMLGMSNWKSNEELWLEKTGLREPEDISGKPFVQYGHDAEPHLRALFSLDHPEMEVTYDSPYKIIRNSEYPFIFCTPDGELTERETGRHGGMEIKTTEIKNPGQWDHWNGRIPDQYYCQVIWQMIAAGWEFVWLLAQIKWTDREGNHRKDTREYLIEREEVLDDIQSTKAEGIRFWRSVEAKKRPNLKLPEI</sequence>
<dbReference type="InterPro" id="IPR051703">
    <property type="entry name" value="NF-kappa-B_Signaling_Reg"/>
</dbReference>
<evidence type="ECO:0000313" key="2">
    <source>
        <dbReference type="EMBL" id="DAF50904.1"/>
    </source>
</evidence>
<dbReference type="InterPro" id="IPR011604">
    <property type="entry name" value="PDDEXK-like_dom_sf"/>
</dbReference>
<dbReference type="GO" id="GO:0004527">
    <property type="term" value="F:exonuclease activity"/>
    <property type="evidence" value="ECO:0007669"/>
    <property type="project" value="UniProtKB-KW"/>
</dbReference>
<keyword evidence="2" id="KW-0269">Exonuclease</keyword>
<name>A0A8S5SIZ8_9CAUD</name>
<accession>A0A8S5SIZ8</accession>
<feature type="domain" description="YqaJ viral recombinase" evidence="1">
    <location>
        <begin position="13"/>
        <end position="156"/>
    </location>
</feature>
<dbReference type="SUPFAM" id="SSF52980">
    <property type="entry name" value="Restriction endonuclease-like"/>
    <property type="match status" value="1"/>
</dbReference>
<protein>
    <submittedName>
        <fullName evidence="2">Exonuclease</fullName>
    </submittedName>
</protein>
<dbReference type="InterPro" id="IPR011335">
    <property type="entry name" value="Restrct_endonuc-II-like"/>
</dbReference>
<dbReference type="InterPro" id="IPR019080">
    <property type="entry name" value="YqaJ_viral_recombinase"/>
</dbReference>
<evidence type="ECO:0000259" key="1">
    <source>
        <dbReference type="Pfam" id="PF09588"/>
    </source>
</evidence>
<dbReference type="EMBL" id="BK032606">
    <property type="protein sequence ID" value="DAF50904.1"/>
    <property type="molecule type" value="Genomic_DNA"/>
</dbReference>